<protein>
    <submittedName>
        <fullName evidence="4">Glycosyl hydrolase</fullName>
    </submittedName>
</protein>
<accession>A0AAJ5W926</accession>
<dbReference type="NCBIfam" id="NF045579">
    <property type="entry name" value="rhamnoside_JR"/>
    <property type="match status" value="1"/>
</dbReference>
<organism evidence="4 5">
    <name type="scientific">Candidatus Pedobacter colombiensis</name>
    <dbReference type="NCBI Taxonomy" id="3121371"/>
    <lineage>
        <taxon>Bacteria</taxon>
        <taxon>Pseudomonadati</taxon>
        <taxon>Bacteroidota</taxon>
        <taxon>Sphingobacteriia</taxon>
        <taxon>Sphingobacteriales</taxon>
        <taxon>Sphingobacteriaceae</taxon>
        <taxon>Pedobacter</taxon>
    </lineage>
</organism>
<evidence type="ECO:0000313" key="4">
    <source>
        <dbReference type="EMBL" id="WEK20169.1"/>
    </source>
</evidence>
<dbReference type="Pfam" id="PF02837">
    <property type="entry name" value="Glyco_hydro_2_N"/>
    <property type="match status" value="1"/>
</dbReference>
<dbReference type="Gene3D" id="2.60.120.260">
    <property type="entry name" value="Galactose-binding domain-like"/>
    <property type="match status" value="1"/>
</dbReference>
<reference evidence="4" key="1">
    <citation type="submission" date="2023-03" db="EMBL/GenBank/DDBJ databases">
        <title>Andean soil-derived lignocellulolytic bacterial consortium as a source of novel taxa and putative plastic-active enzymes.</title>
        <authorList>
            <person name="Diaz-Garcia L."/>
            <person name="Chuvochina M."/>
            <person name="Feuerriegel G."/>
            <person name="Bunk B."/>
            <person name="Sproer C."/>
            <person name="Streit W.R."/>
            <person name="Rodriguez L.M."/>
            <person name="Overmann J."/>
            <person name="Jimenez D.J."/>
        </authorList>
    </citation>
    <scope>NUCLEOTIDE SEQUENCE</scope>
    <source>
        <strain evidence="4">MAG 3858</strain>
    </source>
</reference>
<evidence type="ECO:0000256" key="2">
    <source>
        <dbReference type="SAM" id="SignalP"/>
    </source>
</evidence>
<evidence type="ECO:0000256" key="1">
    <source>
        <dbReference type="ARBA" id="ARBA00007401"/>
    </source>
</evidence>
<keyword evidence="2" id="KW-0732">Signal</keyword>
<dbReference type="SUPFAM" id="SSF49785">
    <property type="entry name" value="Galactose-binding domain-like"/>
    <property type="match status" value="1"/>
</dbReference>
<proteinExistence type="inferred from homology"/>
<dbReference type="InterPro" id="IPR008979">
    <property type="entry name" value="Galactose-bd-like_sf"/>
</dbReference>
<dbReference type="Pfam" id="PF17132">
    <property type="entry name" value="Glyco_hydro_106"/>
    <property type="match status" value="1"/>
</dbReference>
<dbReference type="Proteomes" id="UP001214530">
    <property type="component" value="Chromosome"/>
</dbReference>
<dbReference type="AlphaFoldDB" id="A0AAJ5W926"/>
<dbReference type="EMBL" id="CP119313">
    <property type="protein sequence ID" value="WEK20169.1"/>
    <property type="molecule type" value="Genomic_DNA"/>
</dbReference>
<sequence>MKLKLNLTTLAIGVLLFNTAQAQNKIKASGPWPVVEKQMKPWTRWWWMGSAVDERNLNKVLTEYQQAGIGGVEITPIYGAVGFEKRYIDFLSPRWVEMLRYTVQKSNTLGMGVDMNTGTGWPFGGPMVKPEDAATKLIVQQYELKPGQKLTEAIKVKEARQNVAKLQAVTAYGSNGEVLDLFNKVDAGGILNWTAGDGNWTLYAAFSGKTRQEVKRAAPGGQGLTVDHLDKTAVTNYLSRFDNAFGNKSQGVRAFFNDSYEVYGANWTPTFFDEFKKNRGYDLKQHLRELVGKDSTTEHIARLKSDYRETMSDLLLFNFTHNWTDWSHKYGSITRNQSHGSPGNLLDLYGAVDIPETETFGSSYFPIPGLRRDSADIRNVDPDPMMCKFASSAAHTGAKNLISSETFTWLSEHFKTSYSQCKPEAEQLFLSGVNHIVYHGTTNSPEDAVWPGWLFYASAEFNPNNSLWPQINGLSTYLTRCQSVLQSGKADNELLIYWPIYDVWNRAKGMDMAIKVHNIDEWLHPTAFYKLSKKMAESGYSFDFASDRLLGQSVVQNGLVSTEPKATPYKVLIIPECTLISLETINKAIQLANEGATVIFQQLPKDVPGLNKLEERRSELKAILAKLNFSDAGNGVKQFKTGKGVVLLASDVEKALAYKAVHREELTDTGLQFIRRSFNGGKYYYIVNHTAKDLDTDLPLNEKGTVLIMDPQSGASGKAATSNAGGQFKMRLQIKSGEAMILKVVEKEPIAMVSWAYLGKPGKEIELTNAWSLSFTSGGPELPAAQKLDKLVSWTSLSDPKLQRFSGTGVYTSSFTLKEKAAREYVLNLNQVDESARVWINGQEVGILWSIPFQARVGKYLKAGTNTIKIEVVNLMANRIHYMDQQKIQWRNYHEINFVNINYKPFDASNWLVMPSGLIGPVTISSYF</sequence>
<gene>
    <name evidence="4" type="ORF">P0Y49_03270</name>
</gene>
<feature type="signal peptide" evidence="2">
    <location>
        <begin position="1"/>
        <end position="22"/>
    </location>
</feature>
<feature type="domain" description="Glycosyl hydrolases family 2 sugar binding" evidence="3">
    <location>
        <begin position="797"/>
        <end position="886"/>
    </location>
</feature>
<dbReference type="InterPro" id="IPR053161">
    <property type="entry name" value="Ulvan_degrading_GH"/>
</dbReference>
<evidence type="ECO:0000259" key="3">
    <source>
        <dbReference type="Pfam" id="PF02837"/>
    </source>
</evidence>
<comment type="similarity">
    <text evidence="1">Belongs to the glycosyl hydrolase 2 family.</text>
</comment>
<name>A0AAJ5W926_9SPHI</name>
<dbReference type="GO" id="GO:0005975">
    <property type="term" value="P:carbohydrate metabolic process"/>
    <property type="evidence" value="ECO:0007669"/>
    <property type="project" value="InterPro"/>
</dbReference>
<dbReference type="InterPro" id="IPR006104">
    <property type="entry name" value="Glyco_hydro_2_N"/>
</dbReference>
<dbReference type="PANTHER" id="PTHR36848:SF2">
    <property type="entry name" value="SECRETED PROTEIN"/>
    <property type="match status" value="1"/>
</dbReference>
<dbReference type="PANTHER" id="PTHR36848">
    <property type="entry name" value="DNA-BINDING PROTEIN (PUTATIVE SECRETED PROTEIN)-RELATED"/>
    <property type="match status" value="1"/>
</dbReference>
<evidence type="ECO:0000313" key="5">
    <source>
        <dbReference type="Proteomes" id="UP001214530"/>
    </source>
</evidence>
<feature type="chain" id="PRO_5042561867" evidence="2">
    <location>
        <begin position="23"/>
        <end position="928"/>
    </location>
</feature>
<dbReference type="GO" id="GO:0004553">
    <property type="term" value="F:hydrolase activity, hydrolyzing O-glycosyl compounds"/>
    <property type="evidence" value="ECO:0007669"/>
    <property type="project" value="InterPro"/>
</dbReference>
<keyword evidence="4" id="KW-0378">Hydrolase</keyword>